<protein>
    <submittedName>
        <fullName evidence="1">Uncharacterized protein</fullName>
    </submittedName>
</protein>
<sequence length="163" mass="18699">MTPLIKGSIMTASLVGVTSGGLGASYLINNNFFSLSQKEKPEEFPSAEVIYQLYDGDADVNCAFWTFKDVKKQENKEKIDPKCKELIDQFWKEKDGRKPSFWMKSHKDKASETLEVYFSNLKSKFDSLGKESEEEWGDEQRTCIKKTENEEIIAFCHNKNSSN</sequence>
<gene>
    <name evidence="1" type="ORF">MSUIS_01240</name>
</gene>
<reference evidence="1 2" key="1">
    <citation type="journal article" date="2011" name="J. Bacteriol.">
        <title>Complete genome sequence of the hemotrophic Mycoplasma suis strain KI3806.</title>
        <authorList>
            <person name="Oehlerking J."/>
            <person name="Kube M."/>
            <person name="Felder K.M."/>
            <person name="Matter D."/>
            <person name="Wittenbrink M.M."/>
            <person name="Schwarzenbach S."/>
            <person name="Kramer M.M."/>
            <person name="Hoelzle K."/>
            <person name="Hoelzle L.E."/>
        </authorList>
    </citation>
    <scope>NUCLEOTIDE SEQUENCE [LARGE SCALE GENOMIC DNA]</scope>
    <source>
        <strain evidence="2">KI_3806</strain>
    </source>
</reference>
<accession>F0V2Z5</accession>
<dbReference type="KEGG" id="msk:MSUIS_01240"/>
<name>F0V2Z5_MYCS3</name>
<evidence type="ECO:0000313" key="1">
    <source>
        <dbReference type="EMBL" id="CBZ40217.1"/>
    </source>
</evidence>
<evidence type="ECO:0000313" key="2">
    <source>
        <dbReference type="Proteomes" id="UP000008645"/>
    </source>
</evidence>
<proteinExistence type="predicted"/>
<dbReference type="EMBL" id="FQ790233">
    <property type="protein sequence ID" value="CBZ40217.1"/>
    <property type="molecule type" value="Genomic_DNA"/>
</dbReference>
<organism evidence="1 2">
    <name type="scientific">Mycoplasma suis (strain KI_3806)</name>
    <dbReference type="NCBI Taxonomy" id="708248"/>
    <lineage>
        <taxon>Bacteria</taxon>
        <taxon>Bacillati</taxon>
        <taxon>Mycoplasmatota</taxon>
        <taxon>Mollicutes</taxon>
        <taxon>Mycoplasmataceae</taxon>
        <taxon>Mycoplasma</taxon>
    </lineage>
</organism>
<dbReference type="HOGENOM" id="CLU_1625264_0_0_14"/>
<dbReference type="Proteomes" id="UP000008645">
    <property type="component" value="Chromosome"/>
</dbReference>
<dbReference type="AlphaFoldDB" id="F0V2Z5"/>